<dbReference type="SUPFAM" id="SSF51604">
    <property type="entry name" value="Enolase C-terminal domain-like"/>
    <property type="match status" value="1"/>
</dbReference>
<keyword evidence="3" id="KW-0460">Magnesium</keyword>
<dbReference type="CDD" id="cd07037">
    <property type="entry name" value="TPP_PYR_MenD"/>
    <property type="match status" value="1"/>
</dbReference>
<dbReference type="NCBIfam" id="TIGR00173">
    <property type="entry name" value="menD"/>
    <property type="match status" value="1"/>
</dbReference>
<dbReference type="SUPFAM" id="SSF54826">
    <property type="entry name" value="Enolase N-terminal domain-like"/>
    <property type="match status" value="1"/>
</dbReference>
<dbReference type="InterPro" id="IPR012001">
    <property type="entry name" value="Thiamin_PyroP_enz_TPP-bd_dom"/>
</dbReference>
<evidence type="ECO:0000256" key="2">
    <source>
        <dbReference type="ARBA" id="ARBA00022723"/>
    </source>
</evidence>
<dbReference type="InterPro" id="IPR029058">
    <property type="entry name" value="AB_hydrolase_fold"/>
</dbReference>
<protein>
    <recommendedName>
        <fullName evidence="7">Mandelate racemase/muconate lactonizing enzyme C-terminal domain-containing protein</fullName>
    </recommendedName>
</protein>
<evidence type="ECO:0000256" key="6">
    <source>
        <dbReference type="ARBA" id="ARBA00023239"/>
    </source>
</evidence>
<keyword evidence="5" id="KW-0464">Manganese</keyword>
<dbReference type="SFLD" id="SFLDG00180">
    <property type="entry name" value="muconate_cycloisomerase"/>
    <property type="match status" value="1"/>
</dbReference>
<dbReference type="InterPro" id="IPR032264">
    <property type="entry name" value="MenD_middle"/>
</dbReference>
<dbReference type="SUPFAM" id="SSF52518">
    <property type="entry name" value="Thiamin diphosphate-binding fold (THDP-binding)"/>
    <property type="match status" value="2"/>
</dbReference>
<proteinExistence type="inferred from homology"/>
<keyword evidence="6" id="KW-0456">Lyase</keyword>
<dbReference type="Pfam" id="PF13378">
    <property type="entry name" value="MR_MLE_C"/>
    <property type="match status" value="1"/>
</dbReference>
<dbReference type="PANTHER" id="PTHR42916">
    <property type="entry name" value="2-SUCCINYL-5-ENOLPYRUVYL-6-HYDROXY-3-CYCLOHEXENE-1-CARBOXYLATE SYNTHASE"/>
    <property type="match status" value="1"/>
</dbReference>
<dbReference type="SFLD" id="SFLDF00009">
    <property type="entry name" value="o-succinylbenzoate_synthase"/>
    <property type="match status" value="1"/>
</dbReference>
<dbReference type="InterPro" id="IPR011766">
    <property type="entry name" value="TPP_enzyme_TPP-bd"/>
</dbReference>
<reference evidence="8 9" key="1">
    <citation type="journal article" date="2024" name="G3 (Bethesda)">
        <title>Genome assembly of Hibiscus sabdariffa L. provides insights into metabolisms of medicinal natural products.</title>
        <authorList>
            <person name="Kim T."/>
        </authorList>
    </citation>
    <scope>NUCLEOTIDE SEQUENCE [LARGE SCALE GENOMIC DNA]</scope>
    <source>
        <strain evidence="8">TK-2024</strain>
        <tissue evidence="8">Old leaves</tissue>
    </source>
</reference>
<dbReference type="Pfam" id="PF16582">
    <property type="entry name" value="TPP_enzyme_M_2"/>
    <property type="match status" value="1"/>
</dbReference>
<dbReference type="HAMAP" id="MF_01659">
    <property type="entry name" value="MenD"/>
    <property type="match status" value="1"/>
</dbReference>
<dbReference type="Pfam" id="PF02776">
    <property type="entry name" value="TPP_enzyme_N"/>
    <property type="match status" value="1"/>
</dbReference>
<dbReference type="Pfam" id="PF12697">
    <property type="entry name" value="Abhydrolase_6"/>
    <property type="match status" value="1"/>
</dbReference>
<dbReference type="Gene3D" id="3.40.50.1820">
    <property type="entry name" value="alpha/beta hydrolase"/>
    <property type="match status" value="1"/>
</dbReference>
<evidence type="ECO:0000256" key="3">
    <source>
        <dbReference type="ARBA" id="ARBA00022842"/>
    </source>
</evidence>
<dbReference type="Gene3D" id="3.40.50.970">
    <property type="match status" value="2"/>
</dbReference>
<keyword evidence="4" id="KW-0786">Thiamine pyrophosphate</keyword>
<evidence type="ECO:0000256" key="1">
    <source>
        <dbReference type="ARBA" id="ARBA00022679"/>
    </source>
</evidence>
<dbReference type="NCBIfam" id="TIGR01927">
    <property type="entry name" value="menC_gam_Gplu"/>
    <property type="match status" value="1"/>
</dbReference>
<organism evidence="8 9">
    <name type="scientific">Hibiscus sabdariffa</name>
    <name type="common">roselle</name>
    <dbReference type="NCBI Taxonomy" id="183260"/>
    <lineage>
        <taxon>Eukaryota</taxon>
        <taxon>Viridiplantae</taxon>
        <taxon>Streptophyta</taxon>
        <taxon>Embryophyta</taxon>
        <taxon>Tracheophyta</taxon>
        <taxon>Spermatophyta</taxon>
        <taxon>Magnoliopsida</taxon>
        <taxon>eudicotyledons</taxon>
        <taxon>Gunneridae</taxon>
        <taxon>Pentapetalae</taxon>
        <taxon>rosids</taxon>
        <taxon>malvids</taxon>
        <taxon>Malvales</taxon>
        <taxon>Malvaceae</taxon>
        <taxon>Malvoideae</taxon>
        <taxon>Hibiscus</taxon>
    </lineage>
</organism>
<evidence type="ECO:0000259" key="7">
    <source>
        <dbReference type="SMART" id="SM00922"/>
    </source>
</evidence>
<evidence type="ECO:0000313" key="8">
    <source>
        <dbReference type="EMBL" id="KAK9028021.1"/>
    </source>
</evidence>
<keyword evidence="2" id="KW-0479">Metal-binding</keyword>
<evidence type="ECO:0000313" key="9">
    <source>
        <dbReference type="Proteomes" id="UP001396334"/>
    </source>
</evidence>
<feature type="domain" description="Mandelate racemase/muconate lactonizing enzyme C-terminal" evidence="7">
    <location>
        <begin position="1153"/>
        <end position="1249"/>
    </location>
</feature>
<dbReference type="InterPro" id="IPR018110">
    <property type="entry name" value="Mandel_Rmase/mucon_lact_enz_CS"/>
</dbReference>
<dbReference type="SUPFAM" id="SSF53474">
    <property type="entry name" value="alpha/beta-Hydrolases"/>
    <property type="match status" value="1"/>
</dbReference>
<dbReference type="PROSITE" id="PS00909">
    <property type="entry name" value="MR_MLE_2"/>
    <property type="match status" value="1"/>
</dbReference>
<keyword evidence="1" id="KW-0808">Transferase</keyword>
<dbReference type="Gene3D" id="3.30.390.10">
    <property type="entry name" value="Enolase-like, N-terminal domain"/>
    <property type="match status" value="1"/>
</dbReference>
<comment type="caution">
    <text evidence="8">The sequence shown here is derived from an EMBL/GenBank/DDBJ whole genome shotgun (WGS) entry which is preliminary data.</text>
</comment>
<dbReference type="Gene3D" id="3.40.50.1220">
    <property type="entry name" value="TPP-binding domain"/>
    <property type="match status" value="1"/>
</dbReference>
<evidence type="ECO:0000256" key="4">
    <source>
        <dbReference type="ARBA" id="ARBA00023052"/>
    </source>
</evidence>
<gene>
    <name evidence="8" type="ORF">V6N11_067836</name>
</gene>
<dbReference type="InterPro" id="IPR029065">
    <property type="entry name" value="Enolase_C-like"/>
</dbReference>
<dbReference type="CDD" id="cd02009">
    <property type="entry name" value="TPP_SHCHC_synthase"/>
    <property type="match status" value="1"/>
</dbReference>
<dbReference type="InterPro" id="IPR029061">
    <property type="entry name" value="THDP-binding"/>
</dbReference>
<dbReference type="SFLD" id="SFLDS00001">
    <property type="entry name" value="Enolase"/>
    <property type="match status" value="1"/>
</dbReference>
<accession>A0ABR2SRX9</accession>
<dbReference type="Gene3D" id="3.20.20.120">
    <property type="entry name" value="Enolase-like C-terminal domain"/>
    <property type="match status" value="1"/>
</dbReference>
<dbReference type="InterPro" id="IPR013342">
    <property type="entry name" value="Mandelate_racemase_C"/>
</dbReference>
<dbReference type="InterPro" id="IPR029035">
    <property type="entry name" value="DHS-like_NAD/FAD-binding_dom"/>
</dbReference>
<dbReference type="InterPro" id="IPR036849">
    <property type="entry name" value="Enolase-like_C_sf"/>
</dbReference>
<dbReference type="Pfam" id="PF02775">
    <property type="entry name" value="TPP_enzyme_C"/>
    <property type="match status" value="1"/>
</dbReference>
<dbReference type="PANTHER" id="PTHR42916:SF1">
    <property type="entry name" value="PROTEIN PHYLLO, CHLOROPLASTIC"/>
    <property type="match status" value="1"/>
</dbReference>
<name>A0ABR2SRX9_9ROSI</name>
<dbReference type="SUPFAM" id="SSF52467">
    <property type="entry name" value="DHS-like NAD/FAD-binding domain"/>
    <property type="match status" value="1"/>
</dbReference>
<sequence>MLLLRDNLSIPFLALIPKPHLKIHVFRAKKAISFPGFPLKNDIFSCNLKMVNGVRFDGPVMDATRVEDDDLVVETCITRTLPPALTLEHGLQSIKEAVEELKFNPPCASSGVLRFQVVVPPSAKALNWFCSQPDSSGIFPLCFLSKETRPTCKSLYLNTTRGIFGIGAAISFTDSSCVPGELSSSKRFLSNDLVLLSTYGFLDINFNTELSSVKHKAGSFYFFIPQIELDEHEDISILAATLAWSDSCSCTFEQAIHSYESALYQASSHFWPTTERCHSGRIRAAIRKLNVVEDSTMLMAYMNIALGGRDFEAYTMELRGAPSFTQFCFKFSPTIGVARDMLDHASETTYSIQDCANINAVWASLIVEECSRLGLTYFCVAPGSRSTPLALAASAHPLVTCISCFDERSLAFHAIGYARGSKKAAVIITTSGTAVSNLFPAVVEASQDFVPLLVLSADRPPELQDCGANQSINQVNHFGSFVRFFFSLPPPTDQNPARMVLTTLDSAVHWATSSPIGPVHINCPFREPLDDNPQKWKPSCLEGLHTWMSNAEPFTKYIMVQHPYLCNNGMHGQMEEVLEKIQRANKGLLLVGAISTEDEIWAVLLVAKYLQWPVVADILSGIRLRKLLSSPPEVEQNIIFIDYLDHALLSDSIRDLVQFDVIVQIGSRITSKRISQMLEKCFPCPYILVDNHPSRHDPSHFVTHRIQSSAIEFGNILLKAEIPHRSRKWNDYLQALDVMVGQEISFQVSAEHSFSEPYIAHVISEALSSESALFIGNSMVIRDVDMYGYNWTSDTHSVADMILKTELPCKGILVAGNRGASGIDGLLSTAIGFAVGCNKRVLCMVGDISFLHDTNGLAILKQRMLRKPMTILVINNRGGAIFSLLPVADRTDPRVLNQYFYTSHNIAVQRLCEAHGVKHLEVKTKTELHEALISSQKGDTDCVIEVESSIDANSIFHSYIRKFSCRAAEHALGVVSKLSLPESLSRGCHCKIQSISYSLYRIRLCAPPTSIALDRGDTRFYREGFILSLTLEDGSIGHGEVAPLEICQENMLDVEEQLRFLFHVMKGATINYFLPMLRSSFSSWIWKTLGIPVRSLFPSVRCGLEMAILNAIAVSQGSSLLNILHPLRERNEEKPEKLPSVHICALLDSSGTPEEVGHIATNLVEEGFTAIKIKVARRTDPVEDAAVIREVRKKVGCHIELRVDANRNWTYEQAIKFGFLVKDSNLQYIEEPVQDEADIIRFCEESGLPVALDETIDNCPENPLKMLVNYNHPGIVALVIKPTVIGGFERAAIIARWAHRLGKMAVISAAFESGLALSAYIVFSCYLDLLNADTCKLMNSNLVPSVAHGLGTYRWLEEDITTDLLGIGRNPSTGFIEASVADATHLLHKFRMNHNFIHRTFTCKKVQRYHLALDSDDFSFSVNVQEIGQRNNGSTILFLHGFLGTNEEWVPIMHAISGSARCISVDLPGHGVTKIKNCGDDKAALQLTLSIEIIADLLFKLIQHITTGKVTVVGYSMGARIALYMALKYSDKIEGAVILSGSPGLEDAAARKIRRAKDDSKARALVTHGLKLFLDTWYSAGLWKSLSSHPHFNQIVSKRLLHDDLRGLARVLSDLSPGRQPSLWEDLKHCKVPLMLVVGEKDEKFKKVAQKMWHEIDRDTTGTDDAASKQHQMVVVPNCGHAVHLENPLPVIREDEENIVPIAEDDDVHLLDVDDIEAVMADANEGNGLHVEDDVWNAAVARLGSGNTQPVWGYVGPQTENPVLNYTAYEPPTRMYDVDYTAMWDREHEARVFGCSSSSNYGELEPR</sequence>
<dbReference type="InterPro" id="IPR004433">
    <property type="entry name" value="MenaQ_synth_MenD"/>
</dbReference>
<dbReference type="SMART" id="SM00922">
    <property type="entry name" value="MR_MLE"/>
    <property type="match status" value="1"/>
</dbReference>
<dbReference type="InterPro" id="IPR029017">
    <property type="entry name" value="Enolase-like_N"/>
</dbReference>
<dbReference type="Proteomes" id="UP001396334">
    <property type="component" value="Unassembled WGS sequence"/>
</dbReference>
<evidence type="ECO:0000256" key="5">
    <source>
        <dbReference type="ARBA" id="ARBA00023211"/>
    </source>
</evidence>
<keyword evidence="9" id="KW-1185">Reference proteome</keyword>
<dbReference type="EMBL" id="JBBPBN010000012">
    <property type="protein sequence ID" value="KAK9028021.1"/>
    <property type="molecule type" value="Genomic_DNA"/>
</dbReference>
<dbReference type="InterPro" id="IPR000073">
    <property type="entry name" value="AB_hydrolase_1"/>
</dbReference>